<reference evidence="1 2" key="1">
    <citation type="journal article" date="2014" name="Genome Announc.">
        <title>Draft Genome Sequence of Lysobacter capsici AZ78, a Bacterium Antagonistic to Plant-Pathogenic Oomycetes.</title>
        <authorList>
            <person name="Puopolo G."/>
            <person name="Sonego P."/>
            <person name="Engelen K."/>
            <person name="Pertot I."/>
        </authorList>
    </citation>
    <scope>NUCLEOTIDE SEQUENCE [LARGE SCALE GENOMIC DNA]</scope>
    <source>
        <strain evidence="1 2">AZ78</strain>
    </source>
</reference>
<dbReference type="EMBL" id="JAJA02000001">
    <property type="protein sequence ID" value="KWS04751.1"/>
    <property type="molecule type" value="Genomic_DNA"/>
</dbReference>
<protein>
    <submittedName>
        <fullName evidence="1">Type IIA topoisomerase (DNA gyrase/topo II, topoisomerase IV), B subunit</fullName>
    </submittedName>
</protein>
<organism evidence="1 2">
    <name type="scientific">Lysobacter capsici AZ78</name>
    <dbReference type="NCBI Taxonomy" id="1444315"/>
    <lineage>
        <taxon>Bacteria</taxon>
        <taxon>Pseudomonadati</taxon>
        <taxon>Pseudomonadota</taxon>
        <taxon>Gammaproteobacteria</taxon>
        <taxon>Lysobacterales</taxon>
        <taxon>Lysobacteraceae</taxon>
        <taxon>Lysobacter</taxon>
    </lineage>
</organism>
<dbReference type="GO" id="GO:0016853">
    <property type="term" value="F:isomerase activity"/>
    <property type="evidence" value="ECO:0007669"/>
    <property type="project" value="UniProtKB-KW"/>
</dbReference>
<gene>
    <name evidence="1" type="ORF">AZ78_2301</name>
</gene>
<keyword evidence="2" id="KW-1185">Reference proteome</keyword>
<accession>A0A108U8Z5</accession>
<dbReference type="InterPro" id="IPR021307">
    <property type="entry name" value="DUF2884"/>
</dbReference>
<evidence type="ECO:0000313" key="1">
    <source>
        <dbReference type="EMBL" id="KWS04751.1"/>
    </source>
</evidence>
<proteinExistence type="predicted"/>
<sequence length="249" mass="26861">MAATALASGPVFAANVHVDASCEIDSAFDLTLNERSLILTREDGAPKAVVMRQGRLFVDDRWVELGRDDARRIAEFEKGARAAMPEAQHIGREAADIAFTALGEVAAVLGNHPDRTRGRIEQMRKDLDKRLSNVVTPTHFSGKVLGDGIADALGENVPILVGELVGGAVTAALSGDAERLKRLDSLDAKIEAAVQPRADALGRRADKLCRQMVELDAIDNALSYRYDGRPLELLRVELKDNKSSGADKP</sequence>
<dbReference type="AlphaFoldDB" id="A0A108U8Z5"/>
<comment type="caution">
    <text evidence="1">The sequence shown here is derived from an EMBL/GenBank/DDBJ whole genome shotgun (WGS) entry which is preliminary data.</text>
</comment>
<evidence type="ECO:0000313" key="2">
    <source>
        <dbReference type="Proteomes" id="UP000023435"/>
    </source>
</evidence>
<dbReference type="Pfam" id="PF11101">
    <property type="entry name" value="DUF2884"/>
    <property type="match status" value="1"/>
</dbReference>
<dbReference type="Proteomes" id="UP000023435">
    <property type="component" value="Unassembled WGS sequence"/>
</dbReference>
<name>A0A108U8Z5_9GAMM</name>